<feature type="compositionally biased region" description="Basic and acidic residues" evidence="1">
    <location>
        <begin position="7"/>
        <end position="36"/>
    </location>
</feature>
<proteinExistence type="predicted"/>
<accession>A0ABQ7B408</accession>
<evidence type="ECO:0000313" key="3">
    <source>
        <dbReference type="Proteomes" id="UP000266723"/>
    </source>
</evidence>
<sequence>MAPQQTHIRETKPQTETRPKAKKQDSRRHGEVEFPRKKGSPLSHRFRLKPPLAPKNHGGNLRAGGLTIERAANLAVGLTSFNSPDGELDQPRPTRLMASLINPIRLVIRRQGSVSINSLLASPSGLD</sequence>
<dbReference type="Proteomes" id="UP000266723">
    <property type="component" value="Unassembled WGS sequence"/>
</dbReference>
<keyword evidence="3" id="KW-1185">Reference proteome</keyword>
<evidence type="ECO:0000313" key="2">
    <source>
        <dbReference type="EMBL" id="KAF3521047.1"/>
    </source>
</evidence>
<feature type="region of interest" description="Disordered" evidence="1">
    <location>
        <begin position="1"/>
        <end position="61"/>
    </location>
</feature>
<protein>
    <submittedName>
        <fullName evidence="2">Uncharacterized protein</fullName>
    </submittedName>
</protein>
<dbReference type="EMBL" id="QGKV02001556">
    <property type="protein sequence ID" value="KAF3521047.1"/>
    <property type="molecule type" value="Genomic_DNA"/>
</dbReference>
<comment type="caution">
    <text evidence="2">The sequence shown here is derived from an EMBL/GenBank/DDBJ whole genome shotgun (WGS) entry which is preliminary data.</text>
</comment>
<evidence type="ECO:0000256" key="1">
    <source>
        <dbReference type="SAM" id="MobiDB-lite"/>
    </source>
</evidence>
<reference evidence="2 3" key="1">
    <citation type="journal article" date="2020" name="BMC Genomics">
        <title>Intraspecific diversification of the crop wild relative Brassica cretica Lam. using demographic model selection.</title>
        <authorList>
            <person name="Kioukis A."/>
            <person name="Michalopoulou V.A."/>
            <person name="Briers L."/>
            <person name="Pirintsos S."/>
            <person name="Studholme D.J."/>
            <person name="Pavlidis P."/>
            <person name="Sarris P.F."/>
        </authorList>
    </citation>
    <scope>NUCLEOTIDE SEQUENCE [LARGE SCALE GENOMIC DNA]</scope>
    <source>
        <strain evidence="3">cv. PFS-1207/04</strain>
    </source>
</reference>
<organism evidence="2 3">
    <name type="scientific">Brassica cretica</name>
    <name type="common">Mustard</name>
    <dbReference type="NCBI Taxonomy" id="69181"/>
    <lineage>
        <taxon>Eukaryota</taxon>
        <taxon>Viridiplantae</taxon>
        <taxon>Streptophyta</taxon>
        <taxon>Embryophyta</taxon>
        <taxon>Tracheophyta</taxon>
        <taxon>Spermatophyta</taxon>
        <taxon>Magnoliopsida</taxon>
        <taxon>eudicotyledons</taxon>
        <taxon>Gunneridae</taxon>
        <taxon>Pentapetalae</taxon>
        <taxon>rosids</taxon>
        <taxon>malvids</taxon>
        <taxon>Brassicales</taxon>
        <taxon>Brassicaceae</taxon>
        <taxon>Brassiceae</taxon>
        <taxon>Brassica</taxon>
    </lineage>
</organism>
<name>A0ABQ7B408_BRACR</name>
<gene>
    <name evidence="2" type="ORF">DY000_02060840</name>
</gene>